<dbReference type="OrthoDB" id="2356263at2"/>
<reference evidence="2" key="1">
    <citation type="submission" date="2016-10" db="EMBL/GenBank/DDBJ databases">
        <authorList>
            <person name="Varghese N."/>
            <person name="Submissions S."/>
        </authorList>
    </citation>
    <scope>NUCLEOTIDE SEQUENCE [LARGE SCALE GENOMIC DNA]</scope>
    <source>
        <strain evidence="2">CGMCC 4.3530</strain>
    </source>
</reference>
<protein>
    <recommendedName>
        <fullName evidence="3">Tetracyclin repressor-like C-terminal domain-containing protein</fullName>
    </recommendedName>
</protein>
<dbReference type="EMBL" id="FNOK01000027">
    <property type="protein sequence ID" value="SDY46982.1"/>
    <property type="molecule type" value="Genomic_DNA"/>
</dbReference>
<dbReference type="Proteomes" id="UP000199529">
    <property type="component" value="Unassembled WGS sequence"/>
</dbReference>
<organism evidence="1 2">
    <name type="scientific">Saccharopolyspora shandongensis</name>
    <dbReference type="NCBI Taxonomy" id="418495"/>
    <lineage>
        <taxon>Bacteria</taxon>
        <taxon>Bacillati</taxon>
        <taxon>Actinomycetota</taxon>
        <taxon>Actinomycetes</taxon>
        <taxon>Pseudonocardiales</taxon>
        <taxon>Pseudonocardiaceae</taxon>
        <taxon>Saccharopolyspora</taxon>
    </lineage>
</organism>
<evidence type="ECO:0008006" key="3">
    <source>
        <dbReference type="Google" id="ProtNLM"/>
    </source>
</evidence>
<evidence type="ECO:0000313" key="1">
    <source>
        <dbReference type="EMBL" id="SDY46982.1"/>
    </source>
</evidence>
<dbReference type="AlphaFoldDB" id="A0A1H3K464"/>
<sequence length="61" mass="6704">MFDAVDENTVDEEQARTVGALYYAMQVGVVIQWLLDPDNAPTPDDLVTGLRAIAKQATDHD</sequence>
<evidence type="ECO:0000313" key="2">
    <source>
        <dbReference type="Proteomes" id="UP000199529"/>
    </source>
</evidence>
<name>A0A1H3K464_9PSEU</name>
<keyword evidence="2" id="KW-1185">Reference proteome</keyword>
<dbReference type="RefSeq" id="WP_093270028.1">
    <property type="nucleotide sequence ID" value="NZ_FNOK01000027.1"/>
</dbReference>
<accession>A0A1H3K464</accession>
<gene>
    <name evidence="1" type="ORF">SAMN05216215_102758</name>
</gene>
<proteinExistence type="predicted"/>